<dbReference type="PROSITE" id="PS51087">
    <property type="entry name" value="APAG"/>
    <property type="match status" value="1"/>
</dbReference>
<evidence type="ECO:0000259" key="3">
    <source>
        <dbReference type="PROSITE" id="PS51087"/>
    </source>
</evidence>
<sequence length="125" mass="13889">MLYRCPIEVTVETEYLSAQSQPDKQQFAFAYHITIHNRGQIGAQLLSRHWFIINGDHQQEEVQGEGVVGQQPHISPGSSYSYTSGCILATPVGCMTGSYRMVNDEGEEFETPIPLFSLQVPGVVN</sequence>
<dbReference type="Gene3D" id="2.60.40.1470">
    <property type="entry name" value="ApaG domain"/>
    <property type="match status" value="1"/>
</dbReference>
<feature type="domain" description="ApaG" evidence="3">
    <location>
        <begin position="1"/>
        <end position="125"/>
    </location>
</feature>
<dbReference type="Pfam" id="PF04379">
    <property type="entry name" value="DUF525"/>
    <property type="match status" value="1"/>
</dbReference>
<dbReference type="GO" id="GO:0070987">
    <property type="term" value="P:error-free translesion synthesis"/>
    <property type="evidence" value="ECO:0007669"/>
    <property type="project" value="TreeGrafter"/>
</dbReference>
<accession>A0A1X7AFB3</accession>
<proteinExistence type="inferred from homology"/>
<reference evidence="4 5" key="1">
    <citation type="submission" date="2017-03" db="EMBL/GenBank/DDBJ databases">
        <authorList>
            <person name="Afonso C.L."/>
            <person name="Miller P.J."/>
            <person name="Scott M.A."/>
            <person name="Spackman E."/>
            <person name="Goraichik I."/>
            <person name="Dimitrov K.M."/>
            <person name="Suarez D.L."/>
            <person name="Swayne D.E."/>
        </authorList>
    </citation>
    <scope>NUCLEOTIDE SEQUENCE [LARGE SCALE GENOMIC DNA]</scope>
    <source>
        <strain evidence="4">SB41UT1</strain>
    </source>
</reference>
<dbReference type="InterPro" id="IPR036767">
    <property type="entry name" value="ApaG_sf"/>
</dbReference>
<protein>
    <recommendedName>
        <fullName evidence="1 2">Protein ApaG</fullName>
    </recommendedName>
</protein>
<dbReference type="HAMAP" id="MF_00791">
    <property type="entry name" value="ApaG"/>
    <property type="match status" value="1"/>
</dbReference>
<name>A0A1X7AFB3_9GAMM</name>
<dbReference type="Proteomes" id="UP000196573">
    <property type="component" value="Unassembled WGS sequence"/>
</dbReference>
<organism evidence="4 5">
    <name type="scientific">Parendozoicomonas haliclonae</name>
    <dbReference type="NCBI Taxonomy" id="1960125"/>
    <lineage>
        <taxon>Bacteria</taxon>
        <taxon>Pseudomonadati</taxon>
        <taxon>Pseudomonadota</taxon>
        <taxon>Gammaproteobacteria</taxon>
        <taxon>Oceanospirillales</taxon>
        <taxon>Endozoicomonadaceae</taxon>
        <taxon>Parendozoicomonas</taxon>
    </lineage>
</organism>
<keyword evidence="5" id="KW-1185">Reference proteome</keyword>
<gene>
    <name evidence="2" type="primary">apaG</name>
    <name evidence="4" type="ORF">EHSB41UT_00522</name>
</gene>
<evidence type="ECO:0000313" key="4">
    <source>
        <dbReference type="EMBL" id="SMA35383.1"/>
    </source>
</evidence>
<dbReference type="OrthoDB" id="9795226at2"/>
<dbReference type="AlphaFoldDB" id="A0A1X7AFB3"/>
<dbReference type="PANTHER" id="PTHR14289:SF16">
    <property type="entry name" value="POLYMERASE DELTA-INTERACTING PROTEIN 2"/>
    <property type="match status" value="1"/>
</dbReference>
<dbReference type="EMBL" id="FWPT01000001">
    <property type="protein sequence ID" value="SMA35383.1"/>
    <property type="molecule type" value="Genomic_DNA"/>
</dbReference>
<dbReference type="PANTHER" id="PTHR14289">
    <property type="entry name" value="F-BOX ONLY PROTEIN 3"/>
    <property type="match status" value="1"/>
</dbReference>
<evidence type="ECO:0000313" key="5">
    <source>
        <dbReference type="Proteomes" id="UP000196573"/>
    </source>
</evidence>
<dbReference type="RefSeq" id="WP_087106578.1">
    <property type="nucleotide sequence ID" value="NZ_CBCSCN010000004.1"/>
</dbReference>
<evidence type="ECO:0000256" key="1">
    <source>
        <dbReference type="ARBA" id="ARBA00017693"/>
    </source>
</evidence>
<dbReference type="InterPro" id="IPR007474">
    <property type="entry name" value="ApaG_domain"/>
</dbReference>
<dbReference type="InterPro" id="IPR023065">
    <property type="entry name" value="Uncharacterised_ApaG"/>
</dbReference>
<dbReference type="SUPFAM" id="SSF110069">
    <property type="entry name" value="ApaG-like"/>
    <property type="match status" value="1"/>
</dbReference>
<dbReference type="NCBIfam" id="NF003967">
    <property type="entry name" value="PRK05461.1"/>
    <property type="match status" value="1"/>
</dbReference>
<evidence type="ECO:0000256" key="2">
    <source>
        <dbReference type="HAMAP-Rule" id="MF_00791"/>
    </source>
</evidence>